<dbReference type="InterPro" id="IPR004147">
    <property type="entry name" value="ABC1_dom"/>
</dbReference>
<gene>
    <name evidence="2" type="ORF">JK358_32125</name>
</gene>
<comment type="caution">
    <text evidence="2">The sequence shown here is derived from an EMBL/GenBank/DDBJ whole genome shotgun (WGS) entry which is preliminary data.</text>
</comment>
<proteinExistence type="predicted"/>
<accession>A0ABS1MET7</accession>
<dbReference type="Pfam" id="PF03109">
    <property type="entry name" value="ABC1"/>
    <property type="match status" value="1"/>
</dbReference>
<sequence>MNSEPELTKLRQPRAISGAFASVFPLTNKVTGTCYAVKCFTRYVPDQQDRYRAISEKLAALPSADLSQPWKIGFEYLPDAVLVGRHRYPILKMEWVRGVTLSAWLDAHHRDSIGVDRLAEHFAGLIADLSDHGIAHGDLQHGNLLVTDDGTLRLLDYDGMYVPALGGLGGTERGHRNYQSPARGNHDFGSDLDRFSAWVIYLALKAIAVDSALWPQLHEPQGEYLLLAEDDFTNPAISQRFPTLLTHPDRGIRDLAEQVRFLASQPLAVLPELAARTVGTTSAPPVSPAGPATNRLPGWMAGHVAAGPPSRSASTSKPDTLPRFNGRRSVDVLTMLLVLMTTVIAISAFVFPSPAVALVPLAGAWAVVWTARRSRTETIALRRHLRELRQRHAETADIAKAEAAVRDEQAQLDLTEQQRLAQLPARRNQLQAQYNRDLAAAETRMRSRITTIERERADLERKLQSRMINALETERADHIRQALTRSLISNASITGIGTALTRDLAAQGIRTAADFSGISLSAPGGTYNSVTAYIVTPNGRKYVRGIGEVKANALDAWRRSLATRAGARFTRTAPSSAGMIRAQYDRDISGLTQKTSAAENEAKSHREQAKQKYEAAVTQLSAEATAATAAATHKRQEFGRRLAALRNAPAELASIEQQIAAAREHRKHLSHVRYVRFTLTGR</sequence>
<dbReference type="PROSITE" id="PS50011">
    <property type="entry name" value="PROTEIN_KINASE_DOM"/>
    <property type="match status" value="1"/>
</dbReference>
<reference evidence="2 3" key="1">
    <citation type="submission" date="2021-01" db="EMBL/GenBank/DDBJ databases">
        <title>WGS of actinomycetes isolated from Thailand.</title>
        <authorList>
            <person name="Thawai C."/>
        </authorList>
    </citation>
    <scope>NUCLEOTIDE SEQUENCE [LARGE SCALE GENOMIC DNA]</scope>
    <source>
        <strain evidence="2 3">LPG 2</strain>
    </source>
</reference>
<evidence type="ECO:0000313" key="3">
    <source>
        <dbReference type="Proteomes" id="UP000602198"/>
    </source>
</evidence>
<dbReference type="SUPFAM" id="SSF56112">
    <property type="entry name" value="Protein kinase-like (PK-like)"/>
    <property type="match status" value="1"/>
</dbReference>
<keyword evidence="3" id="KW-1185">Reference proteome</keyword>
<evidence type="ECO:0000259" key="1">
    <source>
        <dbReference type="PROSITE" id="PS50011"/>
    </source>
</evidence>
<dbReference type="Gene3D" id="1.10.510.10">
    <property type="entry name" value="Transferase(Phosphotransferase) domain 1"/>
    <property type="match status" value="1"/>
</dbReference>
<dbReference type="Proteomes" id="UP000602198">
    <property type="component" value="Unassembled WGS sequence"/>
</dbReference>
<dbReference type="RefSeq" id="WP_201954943.1">
    <property type="nucleotide sequence ID" value="NZ_JAERRJ010000014.1"/>
</dbReference>
<dbReference type="InterPro" id="IPR000719">
    <property type="entry name" value="Prot_kinase_dom"/>
</dbReference>
<dbReference type="InterPro" id="IPR011009">
    <property type="entry name" value="Kinase-like_dom_sf"/>
</dbReference>
<dbReference type="EMBL" id="JAERRJ010000014">
    <property type="protein sequence ID" value="MBL1079061.1"/>
    <property type="molecule type" value="Genomic_DNA"/>
</dbReference>
<organism evidence="2 3">
    <name type="scientific">Nocardia acididurans</name>
    <dbReference type="NCBI Taxonomy" id="2802282"/>
    <lineage>
        <taxon>Bacteria</taxon>
        <taxon>Bacillati</taxon>
        <taxon>Actinomycetota</taxon>
        <taxon>Actinomycetes</taxon>
        <taxon>Mycobacteriales</taxon>
        <taxon>Nocardiaceae</taxon>
        <taxon>Nocardia</taxon>
    </lineage>
</organism>
<name>A0ABS1MET7_9NOCA</name>
<protein>
    <recommendedName>
        <fullName evidence="1">Protein kinase domain-containing protein</fullName>
    </recommendedName>
</protein>
<feature type="domain" description="Protein kinase" evidence="1">
    <location>
        <begin position="9"/>
        <end position="268"/>
    </location>
</feature>
<evidence type="ECO:0000313" key="2">
    <source>
        <dbReference type="EMBL" id="MBL1079061.1"/>
    </source>
</evidence>